<dbReference type="AlphaFoldDB" id="A0AAW9QSG9"/>
<dbReference type="RefSeq" id="WP_332865643.1">
    <property type="nucleotide sequence ID" value="NZ_JBAFSM010000024.1"/>
</dbReference>
<evidence type="ECO:0000313" key="2">
    <source>
        <dbReference type="EMBL" id="MEG3438160.1"/>
    </source>
</evidence>
<comment type="caution">
    <text evidence="2">The sequence shown here is derived from an EMBL/GenBank/DDBJ whole genome shotgun (WGS) entry which is preliminary data.</text>
</comment>
<dbReference type="Proteomes" id="UP001328733">
    <property type="component" value="Unassembled WGS sequence"/>
</dbReference>
<sequence length="124" mass="14263">MMTTGDLADVTVGRFWQDFNWSGRPPKLAEPERKEREPTNWLEFNLAEFLDRANWSGRKSIEPRPVPVLDAPVLTWTVEDYFRSLPWRGEPGSLPAPTAPRSPSVQPPKREEHDFNATDLSNLF</sequence>
<evidence type="ECO:0000313" key="3">
    <source>
        <dbReference type="Proteomes" id="UP001328733"/>
    </source>
</evidence>
<accession>A0AAW9QSG9</accession>
<evidence type="ECO:0000256" key="1">
    <source>
        <dbReference type="SAM" id="MobiDB-lite"/>
    </source>
</evidence>
<name>A0AAW9QSG9_9CHRO</name>
<protein>
    <submittedName>
        <fullName evidence="2">Uncharacterized protein</fullName>
    </submittedName>
</protein>
<organism evidence="2 3">
    <name type="scientific">Pannus brasiliensis CCIBt3594</name>
    <dbReference type="NCBI Taxonomy" id="1427578"/>
    <lineage>
        <taxon>Bacteria</taxon>
        <taxon>Bacillati</taxon>
        <taxon>Cyanobacteriota</taxon>
        <taxon>Cyanophyceae</taxon>
        <taxon>Oscillatoriophycideae</taxon>
        <taxon>Chroococcales</taxon>
        <taxon>Microcystaceae</taxon>
        <taxon>Pannus</taxon>
    </lineage>
</organism>
<dbReference type="EMBL" id="JBAFSM010000024">
    <property type="protein sequence ID" value="MEG3438160.1"/>
    <property type="molecule type" value="Genomic_DNA"/>
</dbReference>
<keyword evidence="3" id="KW-1185">Reference proteome</keyword>
<feature type="region of interest" description="Disordered" evidence="1">
    <location>
        <begin position="88"/>
        <end position="124"/>
    </location>
</feature>
<proteinExistence type="predicted"/>
<gene>
    <name evidence="2" type="ORF">V0288_13610</name>
</gene>
<reference evidence="2 3" key="1">
    <citation type="submission" date="2024-01" db="EMBL/GenBank/DDBJ databases">
        <title>Genomic insights into the taxonomy and metabolism of the cyanobacterium Pannus brasiliensis CCIBt3594.</title>
        <authorList>
            <person name="Machado M."/>
            <person name="Botero N.B."/>
            <person name="Andreote A.P.D."/>
            <person name="Feitosa A.M.T."/>
            <person name="Popin R."/>
            <person name="Sivonen K."/>
            <person name="Fiore M.F."/>
        </authorList>
    </citation>
    <scope>NUCLEOTIDE SEQUENCE [LARGE SCALE GENOMIC DNA]</scope>
    <source>
        <strain evidence="2 3">CCIBt3594</strain>
    </source>
</reference>